<gene>
    <name evidence="2" type="ORF">DW060_04725</name>
</gene>
<dbReference type="SUPFAM" id="SSF46785">
    <property type="entry name" value="Winged helix' DNA-binding domain"/>
    <property type="match status" value="1"/>
</dbReference>
<organism evidence="2 3">
    <name type="scientific">Leyella stercorea</name>
    <dbReference type="NCBI Taxonomy" id="363265"/>
    <lineage>
        <taxon>Bacteria</taxon>
        <taxon>Pseudomonadati</taxon>
        <taxon>Bacteroidota</taxon>
        <taxon>Bacteroidia</taxon>
        <taxon>Bacteroidales</taxon>
        <taxon>Prevotellaceae</taxon>
        <taxon>Leyella</taxon>
    </lineage>
</organism>
<dbReference type="EMBL" id="QRNO01000016">
    <property type="protein sequence ID" value="RHK51443.1"/>
    <property type="molecule type" value="Genomic_DNA"/>
</dbReference>
<dbReference type="PANTHER" id="PTHR34580">
    <property type="match status" value="1"/>
</dbReference>
<dbReference type="InterPro" id="IPR036390">
    <property type="entry name" value="WH_DNA-bd_sf"/>
</dbReference>
<dbReference type="InterPro" id="IPR036388">
    <property type="entry name" value="WH-like_DNA-bd_sf"/>
</dbReference>
<accession>A0A3R6G534</accession>
<feature type="domain" description="WYL" evidence="1">
    <location>
        <begin position="128"/>
        <end position="194"/>
    </location>
</feature>
<dbReference type="PROSITE" id="PS52050">
    <property type="entry name" value="WYL"/>
    <property type="match status" value="1"/>
</dbReference>
<sequence>MRMDKYGRELDLILILTENASYTAQQIADRLGITRRNLYYYFDYLRDCGFNLQKTGTTYRLDRSSSFFRRLHEQISLSEYEAAYICRRLDSDDTRDHTAVNIRQKLARSFNLPDAVNPELQRRMNDCVAKLREAMATRKMVVLHKYASPHSNTVTDRIVEPYQLMNDERDVRCHEIRSHENKTFRLSRMESVEIIDVPWTFDDRHKQMYTDMFMFAGEQRYTVKMRMGLLSYNLMVEEYPQSAKCFTADGDTAWIFEGEVVSFLGIGRFVLGLYEDIEVIGCEEFKVYLAEKIKSMNKAV</sequence>
<proteinExistence type="predicted"/>
<dbReference type="InterPro" id="IPR051534">
    <property type="entry name" value="CBASS_pafABC_assoc_protein"/>
</dbReference>
<evidence type="ECO:0000259" key="1">
    <source>
        <dbReference type="Pfam" id="PF13280"/>
    </source>
</evidence>
<dbReference type="Gene3D" id="1.10.10.10">
    <property type="entry name" value="Winged helix-like DNA-binding domain superfamily/Winged helix DNA-binding domain"/>
    <property type="match status" value="1"/>
</dbReference>
<evidence type="ECO:0000313" key="2">
    <source>
        <dbReference type="EMBL" id="RHK51443.1"/>
    </source>
</evidence>
<keyword evidence="3" id="KW-1185">Reference proteome</keyword>
<dbReference type="InterPro" id="IPR026881">
    <property type="entry name" value="WYL_dom"/>
</dbReference>
<dbReference type="PANTHER" id="PTHR34580:SF1">
    <property type="entry name" value="PROTEIN PAFC"/>
    <property type="match status" value="1"/>
</dbReference>
<protein>
    <submittedName>
        <fullName evidence="2">WYL domain-containing protein</fullName>
    </submittedName>
</protein>
<dbReference type="OrthoDB" id="1315521at2"/>
<dbReference type="Pfam" id="PF13280">
    <property type="entry name" value="WYL"/>
    <property type="match status" value="1"/>
</dbReference>
<dbReference type="AlphaFoldDB" id="A0A3R6G534"/>
<name>A0A3R6G534_9BACT</name>
<reference evidence="2 3" key="1">
    <citation type="submission" date="2018-08" db="EMBL/GenBank/DDBJ databases">
        <title>A genome reference for cultivated species of the human gut microbiota.</title>
        <authorList>
            <person name="Zou Y."/>
            <person name="Xue W."/>
            <person name="Luo G."/>
        </authorList>
    </citation>
    <scope>NUCLEOTIDE SEQUENCE [LARGE SCALE GENOMIC DNA]</scope>
    <source>
        <strain evidence="2 3">AF42-9</strain>
    </source>
</reference>
<dbReference type="Proteomes" id="UP000286598">
    <property type="component" value="Unassembled WGS sequence"/>
</dbReference>
<evidence type="ECO:0000313" key="3">
    <source>
        <dbReference type="Proteomes" id="UP000286598"/>
    </source>
</evidence>
<comment type="caution">
    <text evidence="2">The sequence shown here is derived from an EMBL/GenBank/DDBJ whole genome shotgun (WGS) entry which is preliminary data.</text>
</comment>